<dbReference type="EMBL" id="NOXS01000025">
    <property type="protein sequence ID" value="OYQ20989.1"/>
    <property type="molecule type" value="Genomic_DNA"/>
</dbReference>
<keyword evidence="3" id="KW-1185">Reference proteome</keyword>
<name>A0A255XVG2_9PROT</name>
<feature type="domain" description="Hemerythrin-like" evidence="1">
    <location>
        <begin position="33"/>
        <end position="161"/>
    </location>
</feature>
<dbReference type="AlphaFoldDB" id="A0A255XVG2"/>
<dbReference type="InterPro" id="IPR012312">
    <property type="entry name" value="Hemerythrin-like"/>
</dbReference>
<proteinExistence type="predicted"/>
<organism evidence="2 3">
    <name type="scientific">Elstera cyanobacteriorum</name>
    <dbReference type="NCBI Taxonomy" id="2022747"/>
    <lineage>
        <taxon>Bacteria</taxon>
        <taxon>Pseudomonadati</taxon>
        <taxon>Pseudomonadota</taxon>
        <taxon>Alphaproteobacteria</taxon>
        <taxon>Rhodospirillales</taxon>
        <taxon>Rhodospirillaceae</taxon>
        <taxon>Elstera</taxon>
    </lineage>
</organism>
<accession>A0A255XVG2</accession>
<sequence length="165" mass="18900">MNLKYLFYFPFCPRPSADRGATRMSVSPTMVRFHSQHADLYGLIETIQTLLRGFTADSPAAPLREAFHQLSAKLRLHLALEDDALYPRLVRHSDARLRDRAQQFQAEMSGLRETYETFLRDWLHSGRFAQDRSGFTQAVAAVFGPLTARLRREDAELYPLVDQAA</sequence>
<reference evidence="2 3" key="1">
    <citation type="submission" date="2017-07" db="EMBL/GenBank/DDBJ databases">
        <title>Elstera cyanobacteriorum sp. nov., a novel bacterium isolated from cyanobacterial aggregates in a eutrophic lake.</title>
        <authorList>
            <person name="Cai H."/>
        </authorList>
    </citation>
    <scope>NUCLEOTIDE SEQUENCE [LARGE SCALE GENOMIC DNA]</scope>
    <source>
        <strain evidence="2 3">TH019</strain>
    </source>
</reference>
<protein>
    <recommendedName>
        <fullName evidence="1">Hemerythrin-like domain-containing protein</fullName>
    </recommendedName>
</protein>
<comment type="caution">
    <text evidence="2">The sequence shown here is derived from an EMBL/GenBank/DDBJ whole genome shotgun (WGS) entry which is preliminary data.</text>
</comment>
<dbReference type="OrthoDB" id="7203877at2"/>
<gene>
    <name evidence="2" type="ORF">CHR90_03400</name>
</gene>
<dbReference type="Proteomes" id="UP000216361">
    <property type="component" value="Unassembled WGS sequence"/>
</dbReference>
<dbReference type="Pfam" id="PF01814">
    <property type="entry name" value="Hemerythrin"/>
    <property type="match status" value="1"/>
</dbReference>
<evidence type="ECO:0000259" key="1">
    <source>
        <dbReference type="Pfam" id="PF01814"/>
    </source>
</evidence>
<evidence type="ECO:0000313" key="2">
    <source>
        <dbReference type="EMBL" id="OYQ20989.1"/>
    </source>
</evidence>
<dbReference type="Gene3D" id="1.20.120.520">
    <property type="entry name" value="nmb1532 protein domain like"/>
    <property type="match status" value="1"/>
</dbReference>
<evidence type="ECO:0000313" key="3">
    <source>
        <dbReference type="Proteomes" id="UP000216361"/>
    </source>
</evidence>